<evidence type="ECO:0000256" key="4">
    <source>
        <dbReference type="ARBA" id="ARBA00023002"/>
    </source>
</evidence>
<accession>A0A511DF50</accession>
<keyword evidence="7" id="KW-1185">Reference proteome</keyword>
<name>A0A511DF50_9PSEU</name>
<dbReference type="OrthoDB" id="107064at2"/>
<dbReference type="GO" id="GO:0005737">
    <property type="term" value="C:cytoplasm"/>
    <property type="evidence" value="ECO:0007669"/>
    <property type="project" value="TreeGrafter"/>
</dbReference>
<dbReference type="Gene3D" id="1.20.140.10">
    <property type="entry name" value="Butyryl-CoA Dehydrogenase, subunit A, domain 3"/>
    <property type="match status" value="1"/>
</dbReference>
<proteinExistence type="inferred from homology"/>
<dbReference type="InterPro" id="IPR036250">
    <property type="entry name" value="AcylCo_DH-like_C"/>
</dbReference>
<dbReference type="EMBL" id="BJVJ01000019">
    <property type="protein sequence ID" value="GEL23402.1"/>
    <property type="molecule type" value="Genomic_DNA"/>
</dbReference>
<dbReference type="PANTHER" id="PTHR48083">
    <property type="entry name" value="MEDIUM-CHAIN SPECIFIC ACYL-COA DEHYDROGENASE, MITOCHONDRIAL-RELATED"/>
    <property type="match status" value="1"/>
</dbReference>
<keyword evidence="3" id="KW-0274">FAD</keyword>
<evidence type="ECO:0000256" key="1">
    <source>
        <dbReference type="ARBA" id="ARBA00009347"/>
    </source>
</evidence>
<dbReference type="GO" id="GO:0033539">
    <property type="term" value="P:fatty acid beta-oxidation using acyl-CoA dehydrogenase"/>
    <property type="evidence" value="ECO:0007669"/>
    <property type="project" value="TreeGrafter"/>
</dbReference>
<evidence type="ECO:0000313" key="7">
    <source>
        <dbReference type="Proteomes" id="UP000321685"/>
    </source>
</evidence>
<evidence type="ECO:0000259" key="5">
    <source>
        <dbReference type="Pfam" id="PF00441"/>
    </source>
</evidence>
<comment type="caution">
    <text evidence="6">The sequence shown here is derived from an EMBL/GenBank/DDBJ whole genome shotgun (WGS) entry which is preliminary data.</text>
</comment>
<dbReference type="GO" id="GO:0003995">
    <property type="term" value="F:acyl-CoA dehydrogenase activity"/>
    <property type="evidence" value="ECO:0007669"/>
    <property type="project" value="TreeGrafter"/>
</dbReference>
<comment type="similarity">
    <text evidence="1">Belongs to the acyl-CoA dehydrogenase family.</text>
</comment>
<dbReference type="RefSeq" id="WP_147106439.1">
    <property type="nucleotide sequence ID" value="NZ_BJVJ01000019.1"/>
</dbReference>
<dbReference type="InterPro" id="IPR046373">
    <property type="entry name" value="Acyl-CoA_Oxase/DH_mid-dom_sf"/>
</dbReference>
<dbReference type="PANTHER" id="PTHR48083:SF2">
    <property type="entry name" value="MEDIUM-CHAIN SPECIFIC ACYL-COA DEHYDROGENASE, MITOCHONDRIAL"/>
    <property type="match status" value="1"/>
</dbReference>
<dbReference type="InterPro" id="IPR050741">
    <property type="entry name" value="Acyl-CoA_dehydrogenase"/>
</dbReference>
<keyword evidence="2" id="KW-0285">Flavoprotein</keyword>
<dbReference type="Proteomes" id="UP000321685">
    <property type="component" value="Unassembled WGS sequence"/>
</dbReference>
<dbReference type="InterPro" id="IPR009075">
    <property type="entry name" value="AcylCo_DH/oxidase_C"/>
</dbReference>
<feature type="domain" description="Acyl-CoA dehydrogenase/oxidase C-terminal" evidence="5">
    <location>
        <begin position="194"/>
        <end position="312"/>
    </location>
</feature>
<gene>
    <name evidence="6" type="ORF">PSU4_23560</name>
</gene>
<evidence type="ECO:0000256" key="3">
    <source>
        <dbReference type="ARBA" id="ARBA00022827"/>
    </source>
</evidence>
<organism evidence="6 7">
    <name type="scientific">Pseudonocardia sulfidoxydans NBRC 16205</name>
    <dbReference type="NCBI Taxonomy" id="1223511"/>
    <lineage>
        <taxon>Bacteria</taxon>
        <taxon>Bacillati</taxon>
        <taxon>Actinomycetota</taxon>
        <taxon>Actinomycetes</taxon>
        <taxon>Pseudonocardiales</taxon>
        <taxon>Pseudonocardiaceae</taxon>
        <taxon>Pseudonocardia</taxon>
    </lineage>
</organism>
<dbReference type="SUPFAM" id="SSF47203">
    <property type="entry name" value="Acyl-CoA dehydrogenase C-terminal domain-like"/>
    <property type="match status" value="1"/>
</dbReference>
<protein>
    <recommendedName>
        <fullName evidence="5">Acyl-CoA dehydrogenase/oxidase C-terminal domain-containing protein</fullName>
    </recommendedName>
</protein>
<dbReference type="SUPFAM" id="SSF56645">
    <property type="entry name" value="Acyl-CoA dehydrogenase NM domain-like"/>
    <property type="match status" value="1"/>
</dbReference>
<evidence type="ECO:0000313" key="6">
    <source>
        <dbReference type="EMBL" id="GEL23402.1"/>
    </source>
</evidence>
<dbReference type="AlphaFoldDB" id="A0A511DF50"/>
<dbReference type="InterPro" id="IPR009100">
    <property type="entry name" value="AcylCoA_DH/oxidase_NM_dom_sf"/>
</dbReference>
<keyword evidence="4" id="KW-0560">Oxidoreductase</keyword>
<reference evidence="6 7" key="1">
    <citation type="submission" date="2019-07" db="EMBL/GenBank/DDBJ databases">
        <title>Whole genome shotgun sequence of Pseudonocardia sulfidoxydans NBRC 16205.</title>
        <authorList>
            <person name="Hosoyama A."/>
            <person name="Uohara A."/>
            <person name="Ohji S."/>
            <person name="Ichikawa N."/>
        </authorList>
    </citation>
    <scope>NUCLEOTIDE SEQUENCE [LARGE SCALE GENOMIC DNA]</scope>
    <source>
        <strain evidence="6 7">NBRC 16205</strain>
    </source>
</reference>
<sequence>MTVSPPGVRTRLLDAVPPDPLPFQPGATSAVAQLRALVAAGGADLPLPAGGATARRWAALARWGRTDLSFARLAEGHADAVAILAEAGRAPEPSAGYGVWAARSSGTGAVLDGGPGTWRLRGRVRFCSGAHDLDRALVVALTADGSRVAGVALRRRGVRPVEGTWETVGMARSDSADVEFDDVPVADDALLGGPGWYTARAGFWHGGAGVAAVWLGGAAGVVDDLLAGLTGTEPDPHRLALLGELHAGVAAAEALLFTTAAALDDDPADPHRDAVWTARAAVESVCRRVLDVAPRLAGVAALTRGGPLAGRLADLGVYVRQHHGERDLAALGAAVLDGAR</sequence>
<dbReference type="Gene3D" id="2.40.110.10">
    <property type="entry name" value="Butyryl-CoA Dehydrogenase, subunit A, domain 2"/>
    <property type="match status" value="1"/>
</dbReference>
<dbReference type="Pfam" id="PF00441">
    <property type="entry name" value="Acyl-CoA_dh_1"/>
    <property type="match status" value="1"/>
</dbReference>
<evidence type="ECO:0000256" key="2">
    <source>
        <dbReference type="ARBA" id="ARBA00022630"/>
    </source>
</evidence>